<dbReference type="Gene3D" id="1.10.630.10">
    <property type="entry name" value="Cytochrome P450"/>
    <property type="match status" value="1"/>
</dbReference>
<accession>A0A922NAU0</accession>
<dbReference type="PRINTS" id="PR00385">
    <property type="entry name" value="P450"/>
</dbReference>
<name>A0A922NAU0_9PLEO</name>
<sequence length="357" mass="39723">MANGHTGIKGPSCRIELEQLHRKYGSIVRTGPNEVSVADWRHIRTMYCNLKTILKDPSFYDGVKMIGKHNLFQMTNPSEHAARRKLSSPPYALNSIARLDPLIQKNADTLVHRLISEAGSSTSGTADAYRLCALFSLETICKAAFAKDFDGIDGMGASLELLRAMDGSALVFLPQSLFPFLGSTGLGTKLPGFIGNAYRSHQIWEQLSRNMVDHFLEKSSADNKYLLSPVATDIDTFLGRRLSHEELIEEAMGYMFAGSGTTSSTLTYLLYALSLPENLHVQERLRDTIRTIPADDVTAMRQDPYLNVVIKETFRLFPTIVSTLPRILLEPLQLGEYSLPKGTIVGIRLRNNQINQS</sequence>
<evidence type="ECO:0000256" key="2">
    <source>
        <dbReference type="ARBA" id="ARBA00010617"/>
    </source>
</evidence>
<evidence type="ECO:0000256" key="4">
    <source>
        <dbReference type="ARBA" id="ARBA00022723"/>
    </source>
</evidence>
<dbReference type="InterPro" id="IPR001128">
    <property type="entry name" value="Cyt_P450"/>
</dbReference>
<keyword evidence="5" id="KW-0408">Iron</keyword>
<dbReference type="EMBL" id="NRDI02000015">
    <property type="protein sequence ID" value="KAI1510811.1"/>
    <property type="molecule type" value="Genomic_DNA"/>
</dbReference>
<dbReference type="SUPFAM" id="SSF48264">
    <property type="entry name" value="Cytochrome P450"/>
    <property type="match status" value="1"/>
</dbReference>
<dbReference type="GO" id="GO:0005506">
    <property type="term" value="F:iron ion binding"/>
    <property type="evidence" value="ECO:0007669"/>
    <property type="project" value="InterPro"/>
</dbReference>
<dbReference type="Proteomes" id="UP000249757">
    <property type="component" value="Unassembled WGS sequence"/>
</dbReference>
<dbReference type="GO" id="GO:0020037">
    <property type="term" value="F:heme binding"/>
    <property type="evidence" value="ECO:0007669"/>
    <property type="project" value="InterPro"/>
</dbReference>
<protein>
    <submittedName>
        <fullName evidence="6">Cytochrome P450</fullName>
    </submittedName>
</protein>
<proteinExistence type="inferred from homology"/>
<comment type="similarity">
    <text evidence="2">Belongs to the cytochrome P450 family.</text>
</comment>
<gene>
    <name evidence="6" type="ORF">Ptr86124_009932</name>
</gene>
<dbReference type="InterPro" id="IPR050121">
    <property type="entry name" value="Cytochrome_P450_monoxygenase"/>
</dbReference>
<dbReference type="PANTHER" id="PTHR24305">
    <property type="entry name" value="CYTOCHROME P450"/>
    <property type="match status" value="1"/>
</dbReference>
<reference evidence="7" key="1">
    <citation type="journal article" date="2022" name="Microb. Genom.">
        <title>A global pangenome for the wheat fungal pathogen Pyrenophora tritici-repentis and prediction of effector protein structural homology.</title>
        <authorList>
            <person name="Moolhuijzen P.M."/>
            <person name="See P.T."/>
            <person name="Shi G."/>
            <person name="Powell H.R."/>
            <person name="Cockram J."/>
            <person name="Jorgensen L.N."/>
            <person name="Benslimane H."/>
            <person name="Strelkov S.E."/>
            <person name="Turner J."/>
            <person name="Liu Z."/>
            <person name="Moffat C.S."/>
        </authorList>
    </citation>
    <scope>NUCLEOTIDE SEQUENCE [LARGE SCALE GENOMIC DNA]</scope>
</reference>
<keyword evidence="7" id="KW-1185">Reference proteome</keyword>
<dbReference type="PANTHER" id="PTHR24305:SF210">
    <property type="entry name" value="CYTOCHROME P450 MONOOXYGENASE ASQL-RELATED"/>
    <property type="match status" value="1"/>
</dbReference>
<organism evidence="6 7">
    <name type="scientific">Pyrenophora tritici-repentis</name>
    <dbReference type="NCBI Taxonomy" id="45151"/>
    <lineage>
        <taxon>Eukaryota</taxon>
        <taxon>Fungi</taxon>
        <taxon>Dikarya</taxon>
        <taxon>Ascomycota</taxon>
        <taxon>Pezizomycotina</taxon>
        <taxon>Dothideomycetes</taxon>
        <taxon>Pleosporomycetidae</taxon>
        <taxon>Pleosporales</taxon>
        <taxon>Pleosporineae</taxon>
        <taxon>Pleosporaceae</taxon>
        <taxon>Pyrenophora</taxon>
    </lineage>
</organism>
<comment type="cofactor">
    <cofactor evidence="1">
        <name>heme</name>
        <dbReference type="ChEBI" id="CHEBI:30413"/>
    </cofactor>
</comment>
<dbReference type="GO" id="GO:0016705">
    <property type="term" value="F:oxidoreductase activity, acting on paired donors, with incorporation or reduction of molecular oxygen"/>
    <property type="evidence" value="ECO:0007669"/>
    <property type="project" value="InterPro"/>
</dbReference>
<evidence type="ECO:0000256" key="5">
    <source>
        <dbReference type="ARBA" id="ARBA00023004"/>
    </source>
</evidence>
<keyword evidence="3" id="KW-0349">Heme</keyword>
<dbReference type="GO" id="GO:0004497">
    <property type="term" value="F:monooxygenase activity"/>
    <property type="evidence" value="ECO:0007669"/>
    <property type="project" value="InterPro"/>
</dbReference>
<dbReference type="AlphaFoldDB" id="A0A922NAU0"/>
<comment type="caution">
    <text evidence="6">The sequence shown here is derived from an EMBL/GenBank/DDBJ whole genome shotgun (WGS) entry which is preliminary data.</text>
</comment>
<dbReference type="Pfam" id="PF00067">
    <property type="entry name" value="p450"/>
    <property type="match status" value="1"/>
</dbReference>
<keyword evidence="4" id="KW-0479">Metal-binding</keyword>
<evidence type="ECO:0000313" key="7">
    <source>
        <dbReference type="Proteomes" id="UP000249757"/>
    </source>
</evidence>
<evidence type="ECO:0000313" key="6">
    <source>
        <dbReference type="EMBL" id="KAI1510811.1"/>
    </source>
</evidence>
<evidence type="ECO:0000256" key="1">
    <source>
        <dbReference type="ARBA" id="ARBA00001971"/>
    </source>
</evidence>
<evidence type="ECO:0000256" key="3">
    <source>
        <dbReference type="ARBA" id="ARBA00022617"/>
    </source>
</evidence>
<dbReference type="InterPro" id="IPR036396">
    <property type="entry name" value="Cyt_P450_sf"/>
</dbReference>